<feature type="binding site" evidence="12">
    <location>
        <position position="123"/>
    </location>
    <ligand>
        <name>NADPH</name>
        <dbReference type="ChEBI" id="CHEBI:57783"/>
    </ligand>
</feature>
<evidence type="ECO:0000256" key="6">
    <source>
        <dbReference type="ARBA" id="ARBA00022605"/>
    </source>
</evidence>
<dbReference type="Gene3D" id="3.30.70.260">
    <property type="match status" value="1"/>
</dbReference>
<dbReference type="Gene3D" id="3.40.50.720">
    <property type="entry name" value="NAD(P)-binding Rossmann-like Domain"/>
    <property type="match status" value="1"/>
</dbReference>
<evidence type="ECO:0000259" key="14">
    <source>
        <dbReference type="PROSITE" id="PS51671"/>
    </source>
</evidence>
<dbReference type="InterPro" id="IPR036291">
    <property type="entry name" value="NAD(P)-bd_dom_sf"/>
</dbReference>
<evidence type="ECO:0000256" key="11">
    <source>
        <dbReference type="PIRSR" id="PIRSR000098-1"/>
    </source>
</evidence>
<keyword evidence="7" id="KW-0791">Threonine biosynthesis</keyword>
<sequence length="452" mass="48077">MTNSASTAPNGATRPGTEIKPIKIGLLGLGVVGGGTWSVLARNAEEIARRAGRRIEISRVAVRDVAKARSRVGDAVTVDTDVHALVRDPEVDIVVELIGGDTLARELVLEAIAHRKHVVTANKALLAKHGNEIFAAASAQGVMVAFEAAVAGGIPIIKAIREGLTANRIEWVAGIINGTTNFILSEMRSRGLPFADVLAEAQRLGYAEADPTFDVEGVDAAHKLTLLASLAFGVPVQFDKAHIEGISQLAQEDIAHAERLGYRIKLLGITKRRADGIELRVHPALVPAERLLANVEGAMNAVLVRGDAVGPTLYYGQGAGEEPTASAVVADLVDVTRLHTADPGNRVPHLAFQPDALSDLAILPIDKVSTSYYLRLRVDDQPGVLADIARILAERGISIGSMIQQPSHIGGADIIFLTHQAVEGNVDQAIRSIEQLPFVRSSVTRLRVETLT</sequence>
<proteinExistence type="inferred from homology"/>
<dbReference type="InterPro" id="IPR016204">
    <property type="entry name" value="HDH"/>
</dbReference>
<dbReference type="EC" id="1.1.1.3" evidence="4"/>
<evidence type="ECO:0000313" key="16">
    <source>
        <dbReference type="Proteomes" id="UP000001225"/>
    </source>
</evidence>
<dbReference type="Pfam" id="PF00742">
    <property type="entry name" value="Homoserine_dh"/>
    <property type="match status" value="1"/>
</dbReference>
<dbReference type="GO" id="GO:0009086">
    <property type="term" value="P:methionine biosynthetic process"/>
    <property type="evidence" value="ECO:0007669"/>
    <property type="project" value="UniProtKB-KW"/>
</dbReference>
<dbReference type="InterPro" id="IPR001342">
    <property type="entry name" value="HDH_cat"/>
</dbReference>
<dbReference type="InterPro" id="IPR005106">
    <property type="entry name" value="Asp/hSer_DH_NAD-bd"/>
</dbReference>
<dbReference type="PROSITE" id="PS01042">
    <property type="entry name" value="HOMOSER_DHGENASE"/>
    <property type="match status" value="1"/>
</dbReference>
<feature type="binding site" evidence="12">
    <location>
        <position position="208"/>
    </location>
    <ligand>
        <name>L-homoserine</name>
        <dbReference type="ChEBI" id="CHEBI:57476"/>
    </ligand>
</feature>
<organism evidence="15 16">
    <name type="scientific">Bordetella petrii (strain ATCC BAA-461 / DSM 12804 / CCUG 43448 / CIP 107267 / Se-1111R)</name>
    <dbReference type="NCBI Taxonomy" id="340100"/>
    <lineage>
        <taxon>Bacteria</taxon>
        <taxon>Pseudomonadati</taxon>
        <taxon>Pseudomonadota</taxon>
        <taxon>Betaproteobacteria</taxon>
        <taxon>Burkholderiales</taxon>
        <taxon>Alcaligenaceae</taxon>
        <taxon>Bordetella</taxon>
    </lineage>
</organism>
<dbReference type="Gene3D" id="3.30.360.10">
    <property type="entry name" value="Dihydrodipicolinate Reductase, domain 2"/>
    <property type="match status" value="1"/>
</dbReference>
<dbReference type="FunFam" id="3.30.70.260:FF:000030">
    <property type="entry name" value="Homoserine dehydrogenase"/>
    <property type="match status" value="1"/>
</dbReference>
<evidence type="ECO:0000256" key="5">
    <source>
        <dbReference type="ARBA" id="ARBA00013376"/>
    </source>
</evidence>
<keyword evidence="9 15" id="KW-0560">Oxidoreductase</keyword>
<dbReference type="UniPathway" id="UPA00050">
    <property type="reaction ID" value="UER00063"/>
</dbReference>
<dbReference type="UniPathway" id="UPA00051">
    <property type="reaction ID" value="UER00465"/>
</dbReference>
<dbReference type="FunFam" id="3.30.360.10:FF:000005">
    <property type="entry name" value="Homoserine dehydrogenase"/>
    <property type="match status" value="1"/>
</dbReference>
<keyword evidence="10" id="KW-0486">Methionine biosynthesis</keyword>
<keyword evidence="6" id="KW-0028">Amino-acid biosynthesis</keyword>
<evidence type="ECO:0000256" key="2">
    <source>
        <dbReference type="ARBA" id="ARBA00005062"/>
    </source>
</evidence>
<comment type="pathway">
    <text evidence="2">Amino-acid biosynthesis; L-methionine biosynthesis via de novo pathway; L-homoserine from L-aspartate: step 3/3.</text>
</comment>
<dbReference type="GO" id="GO:0050661">
    <property type="term" value="F:NADP binding"/>
    <property type="evidence" value="ECO:0007669"/>
    <property type="project" value="InterPro"/>
</dbReference>
<evidence type="ECO:0000256" key="12">
    <source>
        <dbReference type="PIRSR" id="PIRSR000098-2"/>
    </source>
</evidence>
<feature type="domain" description="ACT" evidence="14">
    <location>
        <begin position="373"/>
        <end position="448"/>
    </location>
</feature>
<dbReference type="CDD" id="cd04881">
    <property type="entry name" value="ACT_HSDH-Hom"/>
    <property type="match status" value="1"/>
</dbReference>
<dbReference type="eggNOG" id="COG0460">
    <property type="taxonomic scope" value="Bacteria"/>
</dbReference>
<evidence type="ECO:0000256" key="7">
    <source>
        <dbReference type="ARBA" id="ARBA00022697"/>
    </source>
</evidence>
<gene>
    <name evidence="15" type="primary">hom</name>
    <name evidence="15" type="ordered locus">Bpet2747</name>
</gene>
<reference evidence="15 16" key="1">
    <citation type="journal article" date="2008" name="BMC Genomics">
        <title>The missing link: Bordetella petrii is endowed with both the metabolic versatility of environmental bacteria and virulence traits of pathogenic Bordetellae.</title>
        <authorList>
            <person name="Gross R."/>
            <person name="Guzman C.A."/>
            <person name="Sebaihia M."/>
            <person name="Martins Dos Santos V.A."/>
            <person name="Pieper D.H."/>
            <person name="Koebnik R."/>
            <person name="Lechner M."/>
            <person name="Bartels D."/>
            <person name="Buhrmester J."/>
            <person name="Choudhuri J.V."/>
            <person name="Ebensen T."/>
            <person name="Gaigalat L."/>
            <person name="Herrmann S."/>
            <person name="Khachane A.N."/>
            <person name="Larisch C."/>
            <person name="Link S."/>
            <person name="Linke B."/>
            <person name="Meyer F."/>
            <person name="Mormann S."/>
            <person name="Nakunst D."/>
            <person name="Rueckert C."/>
            <person name="Schneiker-Bekel S."/>
            <person name="Schulze K."/>
            <person name="Vorhoelter F.J."/>
            <person name="Yevsa T."/>
            <person name="Engle J.T."/>
            <person name="Goldman W.E."/>
            <person name="Puehler A."/>
            <person name="Goebel U.B."/>
            <person name="Goesmann A."/>
            <person name="Bloecker H."/>
            <person name="Kaiser O."/>
            <person name="Martinez-Arias R."/>
        </authorList>
    </citation>
    <scope>NUCLEOTIDE SEQUENCE [LARGE SCALE GENOMIC DNA]</scope>
    <source>
        <strain evidence="16">ATCC BAA-461 / DSM 12804 / CCUG 43448 / CIP 107267 / Se-1111R</strain>
    </source>
</reference>
<evidence type="ECO:0000256" key="10">
    <source>
        <dbReference type="ARBA" id="ARBA00023167"/>
    </source>
</evidence>
<dbReference type="SUPFAM" id="SSF55021">
    <property type="entry name" value="ACT-like"/>
    <property type="match status" value="1"/>
</dbReference>
<dbReference type="GO" id="GO:0009088">
    <property type="term" value="P:threonine biosynthetic process"/>
    <property type="evidence" value="ECO:0007669"/>
    <property type="project" value="UniProtKB-UniPathway"/>
</dbReference>
<dbReference type="PROSITE" id="PS51671">
    <property type="entry name" value="ACT"/>
    <property type="match status" value="1"/>
</dbReference>
<dbReference type="KEGG" id="bpt:Bpet2747"/>
<evidence type="ECO:0000256" key="3">
    <source>
        <dbReference type="ARBA" id="ARBA00006753"/>
    </source>
</evidence>
<dbReference type="SUPFAM" id="SSF51735">
    <property type="entry name" value="NAD(P)-binding Rossmann-fold domains"/>
    <property type="match status" value="1"/>
</dbReference>
<dbReference type="Pfam" id="PF03447">
    <property type="entry name" value="NAD_binding_3"/>
    <property type="match status" value="1"/>
</dbReference>
<keyword evidence="8 12" id="KW-0521">NADP</keyword>
<dbReference type="SUPFAM" id="SSF55347">
    <property type="entry name" value="Glyceraldehyde-3-phosphate dehydrogenase-like, C-terminal domain"/>
    <property type="match status" value="1"/>
</dbReference>
<comment type="pathway">
    <text evidence="1">Amino-acid biosynthesis; L-threonine biosynthesis; L-threonine from L-aspartate: step 3/5.</text>
</comment>
<dbReference type="PANTHER" id="PTHR43331">
    <property type="entry name" value="HOMOSERINE DEHYDROGENASE"/>
    <property type="match status" value="1"/>
</dbReference>
<evidence type="ECO:0000313" key="15">
    <source>
        <dbReference type="EMBL" id="CAP43089.1"/>
    </source>
</evidence>
<dbReference type="PANTHER" id="PTHR43331:SF1">
    <property type="entry name" value="HOMOSERINE DEHYDROGENASE"/>
    <property type="match status" value="1"/>
</dbReference>
<evidence type="ECO:0000256" key="9">
    <source>
        <dbReference type="ARBA" id="ARBA00023002"/>
    </source>
</evidence>
<dbReference type="InterPro" id="IPR019811">
    <property type="entry name" value="HDH_CS"/>
</dbReference>
<dbReference type="GO" id="GO:0004412">
    <property type="term" value="F:homoserine dehydrogenase activity"/>
    <property type="evidence" value="ECO:0007669"/>
    <property type="project" value="UniProtKB-EC"/>
</dbReference>
<dbReference type="Proteomes" id="UP000001225">
    <property type="component" value="Chromosome"/>
</dbReference>
<dbReference type="AlphaFoldDB" id="A9IQR6"/>
<dbReference type="Pfam" id="PF01842">
    <property type="entry name" value="ACT"/>
    <property type="match status" value="1"/>
</dbReference>
<evidence type="ECO:0000256" key="4">
    <source>
        <dbReference type="ARBA" id="ARBA00013213"/>
    </source>
</evidence>
<feature type="binding site" evidence="12">
    <location>
        <begin position="27"/>
        <end position="34"/>
    </location>
    <ligand>
        <name>NADP(+)</name>
        <dbReference type="ChEBI" id="CHEBI:58349"/>
    </ligand>
</feature>
<dbReference type="InterPro" id="IPR002912">
    <property type="entry name" value="ACT_dom"/>
</dbReference>
<comment type="similarity">
    <text evidence="3 13">Belongs to the homoserine dehydrogenase family.</text>
</comment>
<accession>A9IQR6</accession>
<dbReference type="PIRSF" id="PIRSF000098">
    <property type="entry name" value="Homoser_dehydrog"/>
    <property type="match status" value="1"/>
</dbReference>
<evidence type="ECO:0000256" key="13">
    <source>
        <dbReference type="RuleBase" id="RU004171"/>
    </source>
</evidence>
<dbReference type="STRING" id="94624.Bpet2747"/>
<feature type="active site" description="Proton donor" evidence="11">
    <location>
        <position position="223"/>
    </location>
</feature>
<dbReference type="InterPro" id="IPR045865">
    <property type="entry name" value="ACT-like_dom_sf"/>
</dbReference>
<dbReference type="EMBL" id="AM902716">
    <property type="protein sequence ID" value="CAP43089.1"/>
    <property type="molecule type" value="Genomic_DNA"/>
</dbReference>
<name>A9IQR6_BORPD</name>
<evidence type="ECO:0000256" key="1">
    <source>
        <dbReference type="ARBA" id="ARBA00005056"/>
    </source>
</evidence>
<dbReference type="NCBIfam" id="NF004976">
    <property type="entry name" value="PRK06349.1"/>
    <property type="match status" value="1"/>
</dbReference>
<protein>
    <recommendedName>
        <fullName evidence="5">Homoserine dehydrogenase</fullName>
        <ecNumber evidence="4">1.1.1.3</ecNumber>
    </recommendedName>
</protein>
<keyword evidence="16" id="KW-1185">Reference proteome</keyword>
<evidence type="ECO:0000256" key="8">
    <source>
        <dbReference type="ARBA" id="ARBA00022857"/>
    </source>
</evidence>